<evidence type="ECO:0000256" key="2">
    <source>
        <dbReference type="ARBA" id="ARBA00022448"/>
    </source>
</evidence>
<gene>
    <name evidence="8" type="ORF">R2G56_10220</name>
</gene>
<name>A0ABU4AK82_9HYPH</name>
<dbReference type="SUPFAM" id="SSF52540">
    <property type="entry name" value="P-loop containing nucleoside triphosphate hydrolases"/>
    <property type="match status" value="1"/>
</dbReference>
<dbReference type="Proteomes" id="UP001185659">
    <property type="component" value="Unassembled WGS sequence"/>
</dbReference>
<dbReference type="PROSITE" id="PS50893">
    <property type="entry name" value="ABC_TRANSPORTER_2"/>
    <property type="match status" value="1"/>
</dbReference>
<dbReference type="NCBIfam" id="NF010068">
    <property type="entry name" value="PRK13548.1"/>
    <property type="match status" value="1"/>
</dbReference>
<keyword evidence="2" id="KW-0813">Transport</keyword>
<protein>
    <submittedName>
        <fullName evidence="8">Heme ABC transporter ATP-binding protein</fullName>
    </submittedName>
</protein>
<reference evidence="8 9" key="1">
    <citation type="submission" date="2023-10" db="EMBL/GenBank/DDBJ databases">
        <authorList>
            <person name="Venkata Ramana C."/>
            <person name="Sasikala C."/>
            <person name="Dhurka M."/>
        </authorList>
    </citation>
    <scope>NUCLEOTIDE SEQUENCE [LARGE SCALE GENOMIC DNA]</scope>
    <source>
        <strain evidence="8 9">KCTC 32151</strain>
    </source>
</reference>
<dbReference type="Pfam" id="PF00005">
    <property type="entry name" value="ABC_tran"/>
    <property type="match status" value="1"/>
</dbReference>
<dbReference type="EMBL" id="JAWLIP010000004">
    <property type="protein sequence ID" value="MDV6226658.1"/>
    <property type="molecule type" value="Genomic_DNA"/>
</dbReference>
<comment type="function">
    <text evidence="6">Part of the ABC transporter complex HmuTUV involved in hemin import. Responsible for energy coupling to the transport system.</text>
</comment>
<evidence type="ECO:0000256" key="3">
    <source>
        <dbReference type="ARBA" id="ARBA00022741"/>
    </source>
</evidence>
<dbReference type="InterPro" id="IPR017871">
    <property type="entry name" value="ABC_transporter-like_CS"/>
</dbReference>
<sequence>MSIEVSNLGVRVGRKQILSDVALCAKPGEVTAIVGPNGSGKTTFLKAISGDLPFTGMVRINGAPLHRMKPWEAAGHRAVLPQASALSFPYKVREVVKLGLLGGRSGTTRAEQERLPEIALERVDLGGFSGRFYQELSGGEQQRVQLARVLCQVWRPVLDGQPRYLLLDEPVSSLDIKHQLIIMDIAAQFAAAGGGVLAVLHDLNLTARFADRVAMMHRGKLVATGTPAEVFNDTLISDVFECRIQVGVPPMGALPYILPQSAQL</sequence>
<evidence type="ECO:0000256" key="5">
    <source>
        <dbReference type="ARBA" id="ARBA00022967"/>
    </source>
</evidence>
<dbReference type="PANTHER" id="PTHR42794:SF1">
    <property type="entry name" value="HEMIN IMPORT ATP-BINDING PROTEIN HMUV"/>
    <property type="match status" value="1"/>
</dbReference>
<dbReference type="Gene3D" id="3.40.50.300">
    <property type="entry name" value="P-loop containing nucleotide triphosphate hydrolases"/>
    <property type="match status" value="1"/>
</dbReference>
<dbReference type="InterPro" id="IPR027417">
    <property type="entry name" value="P-loop_NTPase"/>
</dbReference>
<evidence type="ECO:0000256" key="6">
    <source>
        <dbReference type="ARBA" id="ARBA00037066"/>
    </source>
</evidence>
<keyword evidence="4 8" id="KW-0067">ATP-binding</keyword>
<keyword evidence="9" id="KW-1185">Reference proteome</keyword>
<proteinExistence type="inferred from homology"/>
<organism evidence="8 9">
    <name type="scientific">Nitratireductor aquimarinus</name>
    <dbReference type="NCBI Taxonomy" id="889300"/>
    <lineage>
        <taxon>Bacteria</taxon>
        <taxon>Pseudomonadati</taxon>
        <taxon>Pseudomonadota</taxon>
        <taxon>Alphaproteobacteria</taxon>
        <taxon>Hyphomicrobiales</taxon>
        <taxon>Phyllobacteriaceae</taxon>
        <taxon>Nitratireductor</taxon>
    </lineage>
</organism>
<keyword evidence="3" id="KW-0547">Nucleotide-binding</keyword>
<evidence type="ECO:0000313" key="8">
    <source>
        <dbReference type="EMBL" id="MDV6226658.1"/>
    </source>
</evidence>
<keyword evidence="5" id="KW-1278">Translocase</keyword>
<evidence type="ECO:0000256" key="4">
    <source>
        <dbReference type="ARBA" id="ARBA00022840"/>
    </source>
</evidence>
<dbReference type="PROSITE" id="PS00211">
    <property type="entry name" value="ABC_TRANSPORTER_1"/>
    <property type="match status" value="1"/>
</dbReference>
<dbReference type="InterPro" id="IPR003439">
    <property type="entry name" value="ABC_transporter-like_ATP-bd"/>
</dbReference>
<comment type="caution">
    <text evidence="8">The sequence shown here is derived from an EMBL/GenBank/DDBJ whole genome shotgun (WGS) entry which is preliminary data.</text>
</comment>
<dbReference type="PANTHER" id="PTHR42794">
    <property type="entry name" value="HEMIN IMPORT ATP-BINDING PROTEIN HMUV"/>
    <property type="match status" value="1"/>
</dbReference>
<evidence type="ECO:0000313" key="9">
    <source>
        <dbReference type="Proteomes" id="UP001185659"/>
    </source>
</evidence>
<feature type="domain" description="ABC transporter" evidence="7">
    <location>
        <begin position="3"/>
        <end position="243"/>
    </location>
</feature>
<evidence type="ECO:0000256" key="1">
    <source>
        <dbReference type="ARBA" id="ARBA00005417"/>
    </source>
</evidence>
<dbReference type="CDD" id="cd03214">
    <property type="entry name" value="ABC_Iron-Siderophores_B12_Hemin"/>
    <property type="match status" value="1"/>
</dbReference>
<dbReference type="SMART" id="SM00382">
    <property type="entry name" value="AAA"/>
    <property type="match status" value="1"/>
</dbReference>
<evidence type="ECO:0000259" key="7">
    <source>
        <dbReference type="PROSITE" id="PS50893"/>
    </source>
</evidence>
<accession>A0ABU4AK82</accession>
<comment type="similarity">
    <text evidence="1">Belongs to the ABC transporter superfamily.</text>
</comment>
<dbReference type="InterPro" id="IPR003593">
    <property type="entry name" value="AAA+_ATPase"/>
</dbReference>
<dbReference type="GO" id="GO:0005524">
    <property type="term" value="F:ATP binding"/>
    <property type="evidence" value="ECO:0007669"/>
    <property type="project" value="UniProtKB-KW"/>
</dbReference>
<dbReference type="RefSeq" id="WP_317561210.1">
    <property type="nucleotide sequence ID" value="NZ_JAWLIP010000004.1"/>
</dbReference>